<evidence type="ECO:0000313" key="2">
    <source>
        <dbReference type="EMBL" id="MEQ2212226.1"/>
    </source>
</evidence>
<evidence type="ECO:0000256" key="1">
    <source>
        <dbReference type="SAM" id="SignalP"/>
    </source>
</evidence>
<name>A0ABV0RX49_9TELE</name>
<feature type="signal peptide" evidence="1">
    <location>
        <begin position="1"/>
        <end position="15"/>
    </location>
</feature>
<protein>
    <recommendedName>
        <fullName evidence="4">Secreted protein</fullName>
    </recommendedName>
</protein>
<proteinExistence type="predicted"/>
<reference evidence="2 3" key="1">
    <citation type="submission" date="2021-06" db="EMBL/GenBank/DDBJ databases">
        <authorList>
            <person name="Palmer J.M."/>
        </authorList>
    </citation>
    <scope>NUCLEOTIDE SEQUENCE [LARGE SCALE GENOMIC DNA]</scope>
    <source>
        <strain evidence="2 3">XC_2019</strain>
        <tissue evidence="2">Muscle</tissue>
    </source>
</reference>
<keyword evidence="3" id="KW-1185">Reference proteome</keyword>
<comment type="caution">
    <text evidence="2">The sequence shown here is derived from an EMBL/GenBank/DDBJ whole genome shotgun (WGS) entry which is preliminary data.</text>
</comment>
<feature type="chain" id="PRO_5046513803" description="Secreted protein" evidence="1">
    <location>
        <begin position="16"/>
        <end position="177"/>
    </location>
</feature>
<evidence type="ECO:0008006" key="4">
    <source>
        <dbReference type="Google" id="ProtNLM"/>
    </source>
</evidence>
<evidence type="ECO:0000313" key="3">
    <source>
        <dbReference type="Proteomes" id="UP001434883"/>
    </source>
</evidence>
<dbReference type="Proteomes" id="UP001434883">
    <property type="component" value="Unassembled WGS sequence"/>
</dbReference>
<sequence>MANLAWFITWPVGLAVCVALSAVTGCGESGELGSESQSKEKYPLDERRGGRKIDLLRNTSKLAGLMEQGCESESGSSPPPAVTPGCCAPLRCLCFEERGVRAEDAGSPPVPSAGVTSVEPSRRFGGLLDEQSVTVSVGFHPSAPLKQPLCVCAASGAAAAQRDCCVTTGLCSAIAYF</sequence>
<accession>A0ABV0RX49</accession>
<organism evidence="2 3">
    <name type="scientific">Xenoophorus captivus</name>
    <dbReference type="NCBI Taxonomy" id="1517983"/>
    <lineage>
        <taxon>Eukaryota</taxon>
        <taxon>Metazoa</taxon>
        <taxon>Chordata</taxon>
        <taxon>Craniata</taxon>
        <taxon>Vertebrata</taxon>
        <taxon>Euteleostomi</taxon>
        <taxon>Actinopterygii</taxon>
        <taxon>Neopterygii</taxon>
        <taxon>Teleostei</taxon>
        <taxon>Neoteleostei</taxon>
        <taxon>Acanthomorphata</taxon>
        <taxon>Ovalentaria</taxon>
        <taxon>Atherinomorphae</taxon>
        <taxon>Cyprinodontiformes</taxon>
        <taxon>Goodeidae</taxon>
        <taxon>Xenoophorus</taxon>
    </lineage>
</organism>
<gene>
    <name evidence="2" type="ORF">XENOCAPTIV_027716</name>
</gene>
<keyword evidence="1" id="KW-0732">Signal</keyword>
<dbReference type="EMBL" id="JAHRIN010059546">
    <property type="protein sequence ID" value="MEQ2212226.1"/>
    <property type="molecule type" value="Genomic_DNA"/>
</dbReference>